<keyword evidence="1" id="KW-0812">Transmembrane</keyword>
<protein>
    <recommendedName>
        <fullName evidence="4">Glycosyltransferase RgtA/B/C/D-like domain-containing protein</fullName>
    </recommendedName>
</protein>
<keyword evidence="1" id="KW-1133">Transmembrane helix</keyword>
<evidence type="ECO:0008006" key="4">
    <source>
        <dbReference type="Google" id="ProtNLM"/>
    </source>
</evidence>
<keyword evidence="3" id="KW-1185">Reference proteome</keyword>
<dbReference type="AlphaFoldDB" id="E8R1D8"/>
<proteinExistence type="predicted"/>
<dbReference type="Proteomes" id="UP000008631">
    <property type="component" value="Chromosome"/>
</dbReference>
<feature type="transmembrane region" description="Helical" evidence="1">
    <location>
        <begin position="359"/>
        <end position="378"/>
    </location>
</feature>
<feature type="transmembrane region" description="Helical" evidence="1">
    <location>
        <begin position="118"/>
        <end position="139"/>
    </location>
</feature>
<feature type="transmembrane region" description="Helical" evidence="1">
    <location>
        <begin position="231"/>
        <end position="250"/>
    </location>
</feature>
<dbReference type="eggNOG" id="COG1807">
    <property type="taxonomic scope" value="Bacteria"/>
</dbReference>
<feature type="transmembrane region" description="Helical" evidence="1">
    <location>
        <begin position="148"/>
        <end position="168"/>
    </location>
</feature>
<reference key="1">
    <citation type="submission" date="2010-11" db="EMBL/GenBank/DDBJ databases">
        <title>The complete sequence of chromosome of Isophaera pallida ATCC 43644.</title>
        <authorList>
            <consortium name="US DOE Joint Genome Institute (JGI-PGF)"/>
            <person name="Lucas S."/>
            <person name="Copeland A."/>
            <person name="Lapidus A."/>
            <person name="Bruce D."/>
            <person name="Goodwin L."/>
            <person name="Pitluck S."/>
            <person name="Kyrpides N."/>
            <person name="Mavromatis K."/>
            <person name="Pagani I."/>
            <person name="Ivanova N."/>
            <person name="Saunders E."/>
            <person name="Brettin T."/>
            <person name="Detter J.C."/>
            <person name="Han C."/>
            <person name="Tapia R."/>
            <person name="Land M."/>
            <person name="Hauser L."/>
            <person name="Markowitz V."/>
            <person name="Cheng J.-F."/>
            <person name="Hugenholtz P."/>
            <person name="Woyke T."/>
            <person name="Wu D."/>
            <person name="Eisen J.A."/>
        </authorList>
    </citation>
    <scope>NUCLEOTIDE SEQUENCE</scope>
    <source>
        <strain>ATCC 43644</strain>
    </source>
</reference>
<name>E8R1D8_ISOPI</name>
<feature type="transmembrane region" description="Helical" evidence="1">
    <location>
        <begin position="327"/>
        <end position="347"/>
    </location>
</feature>
<feature type="transmembrane region" description="Helical" evidence="1">
    <location>
        <begin position="384"/>
        <end position="403"/>
    </location>
</feature>
<reference evidence="2 3" key="2">
    <citation type="journal article" date="2011" name="Stand. Genomic Sci.">
        <title>Complete genome sequence of Isosphaera pallida type strain (IS1B).</title>
        <authorList>
            <consortium name="US DOE Joint Genome Institute (JGI-PGF)"/>
            <person name="Goker M."/>
            <person name="Cleland D."/>
            <person name="Saunders E."/>
            <person name="Lapidus A."/>
            <person name="Nolan M."/>
            <person name="Lucas S."/>
            <person name="Hammon N."/>
            <person name="Deshpande S."/>
            <person name="Cheng J.F."/>
            <person name="Tapia R."/>
            <person name="Han C."/>
            <person name="Goodwin L."/>
            <person name="Pitluck S."/>
            <person name="Liolios K."/>
            <person name="Pagani I."/>
            <person name="Ivanova N."/>
            <person name="Mavromatis K."/>
            <person name="Pati A."/>
            <person name="Chen A."/>
            <person name="Palaniappan K."/>
            <person name="Land M."/>
            <person name="Hauser L."/>
            <person name="Chang Y.J."/>
            <person name="Jeffries C.D."/>
            <person name="Detter J.C."/>
            <person name="Beck B."/>
            <person name="Woyke T."/>
            <person name="Bristow J."/>
            <person name="Eisen J.A."/>
            <person name="Markowitz V."/>
            <person name="Hugenholtz P."/>
            <person name="Kyrpides N.C."/>
            <person name="Klenk H.P."/>
        </authorList>
    </citation>
    <scope>NUCLEOTIDE SEQUENCE [LARGE SCALE GENOMIC DNA]</scope>
    <source>
        <strain evidence="3">ATCC 43644 / DSM 9630 / IS1B</strain>
    </source>
</reference>
<evidence type="ECO:0000313" key="3">
    <source>
        <dbReference type="Proteomes" id="UP000008631"/>
    </source>
</evidence>
<dbReference type="HOGENOM" id="CLU_546164_0_0_0"/>
<organism evidence="2 3">
    <name type="scientific">Isosphaera pallida (strain ATCC 43644 / DSM 9630 / IS1B)</name>
    <dbReference type="NCBI Taxonomy" id="575540"/>
    <lineage>
        <taxon>Bacteria</taxon>
        <taxon>Pseudomonadati</taxon>
        <taxon>Planctomycetota</taxon>
        <taxon>Planctomycetia</taxon>
        <taxon>Isosphaerales</taxon>
        <taxon>Isosphaeraceae</taxon>
        <taxon>Isosphaera</taxon>
    </lineage>
</organism>
<dbReference type="EMBL" id="CP002353">
    <property type="protein sequence ID" value="ADV62355.1"/>
    <property type="molecule type" value="Genomic_DNA"/>
</dbReference>
<dbReference type="InParanoid" id="E8R1D8"/>
<sequence>MNTPTSDPPLFHSRRWPEIVVFVVVFLACGVWWHSRDWNTASRLMLTYALVDRGTVRIDGLENQTGDRAWFKGHSYSDKFPGWSLLAVPWAWVVKRLGNFPDHPLNVEGLAYWPTDYWTTWGVSGGATAWTAALVAAYVRRLGGSGRAALLAGFAYGLATPAWVYGSLAYGHQVTAWCGFLGWMILTASRVERAGAVVAGLAAAWASVVELQAAPISAILGLLALRRLRGGRWALFVVGAAIPTAILAWYNVICFGSPLEAGYFHHATPQFAAVHNPVNPLGLAGLDPVVARELVVGSRRGLIWFAPIVILAPPGLLLLGLGRKRWLEAGTAAAIVLAVYFVNVAYPEWTGGWSTGPRLLTPALPFLVALAAACWAGGGRVVQAVAWLLAVVGFAQMVLFQAVGGRIPHPIERPLTQAVLPLWKGDPLPAWKTDGRFARFAWWHPDRSDRSE</sequence>
<feature type="transmembrane region" description="Helical" evidence="1">
    <location>
        <begin position="16"/>
        <end position="35"/>
    </location>
</feature>
<feature type="transmembrane region" description="Helical" evidence="1">
    <location>
        <begin position="302"/>
        <end position="321"/>
    </location>
</feature>
<dbReference type="KEGG" id="ipa:Isop_1772"/>
<dbReference type="STRING" id="575540.Isop_1772"/>
<gene>
    <name evidence="2" type="ordered locus">Isop_1772</name>
</gene>
<evidence type="ECO:0000256" key="1">
    <source>
        <dbReference type="SAM" id="Phobius"/>
    </source>
</evidence>
<dbReference type="OrthoDB" id="246802at2"/>
<keyword evidence="1" id="KW-0472">Membrane</keyword>
<feature type="transmembrane region" description="Helical" evidence="1">
    <location>
        <begin position="203"/>
        <end position="225"/>
    </location>
</feature>
<evidence type="ECO:0000313" key="2">
    <source>
        <dbReference type="EMBL" id="ADV62355.1"/>
    </source>
</evidence>
<accession>E8R1D8</accession>
<dbReference type="RefSeq" id="WP_013564643.1">
    <property type="nucleotide sequence ID" value="NC_014962.1"/>
</dbReference>